<dbReference type="PANTHER" id="PTHR44809:SF1">
    <property type="entry name" value="PROTEIN O-MANNOSYL-TRANSFERASE TMTC1"/>
    <property type="match status" value="1"/>
</dbReference>
<proteinExistence type="predicted"/>
<dbReference type="Pfam" id="PF13432">
    <property type="entry name" value="TPR_16"/>
    <property type="match status" value="1"/>
</dbReference>
<feature type="repeat" description="TPR" evidence="1">
    <location>
        <begin position="77"/>
        <end position="110"/>
    </location>
</feature>
<dbReference type="Proteomes" id="UP000697710">
    <property type="component" value="Unassembled WGS sequence"/>
</dbReference>
<evidence type="ECO:0000313" key="3">
    <source>
        <dbReference type="EMBL" id="MCA9728425.1"/>
    </source>
</evidence>
<evidence type="ECO:0000256" key="1">
    <source>
        <dbReference type="PROSITE-ProRule" id="PRU00339"/>
    </source>
</evidence>
<keyword evidence="2" id="KW-0472">Membrane</keyword>
<keyword evidence="2" id="KW-0812">Transmembrane</keyword>
<dbReference type="SUPFAM" id="SSF48452">
    <property type="entry name" value="TPR-like"/>
    <property type="match status" value="1"/>
</dbReference>
<dbReference type="PROSITE" id="PS50005">
    <property type="entry name" value="TPR"/>
    <property type="match status" value="1"/>
</dbReference>
<dbReference type="PROSITE" id="PS50293">
    <property type="entry name" value="TPR_REGION"/>
    <property type="match status" value="1"/>
</dbReference>
<organism evidence="3 4">
    <name type="scientific">Eiseniibacteriota bacterium</name>
    <dbReference type="NCBI Taxonomy" id="2212470"/>
    <lineage>
        <taxon>Bacteria</taxon>
        <taxon>Candidatus Eiseniibacteriota</taxon>
    </lineage>
</organism>
<gene>
    <name evidence="3" type="ORF">KC729_12125</name>
</gene>
<reference evidence="3" key="2">
    <citation type="journal article" date="2021" name="Microbiome">
        <title>Successional dynamics and alternative stable states in a saline activated sludge microbial community over 9 years.</title>
        <authorList>
            <person name="Wang Y."/>
            <person name="Ye J."/>
            <person name="Ju F."/>
            <person name="Liu L."/>
            <person name="Boyd J.A."/>
            <person name="Deng Y."/>
            <person name="Parks D.H."/>
            <person name="Jiang X."/>
            <person name="Yin X."/>
            <person name="Woodcroft B.J."/>
            <person name="Tyson G.W."/>
            <person name="Hugenholtz P."/>
            <person name="Polz M.F."/>
            <person name="Zhang T."/>
        </authorList>
    </citation>
    <scope>NUCLEOTIDE SEQUENCE</scope>
    <source>
        <strain evidence="3">HKST-UBA01</strain>
    </source>
</reference>
<feature type="non-terminal residue" evidence="3">
    <location>
        <position position="1"/>
    </location>
</feature>
<protein>
    <submittedName>
        <fullName evidence="3">Tetratricopeptide repeat protein</fullName>
    </submittedName>
</protein>
<sequence>NPGLGFLLATTVLYAMSVIAFFITARYRMPIVPILLLFAGIATAHRPRSWFVSGAVFLVVFALSNFGLPAMPHDFNSDAHSDLGFTYQIDGDRESARREYERALELDPENYEARNNLAGLYAEAGRLPEAVLQLRAVLQAYPRDAKALANLGRIYLQLGRPYDAGSCFDRLRLLSSAGEGAGLAATAEAGLGDAAEAGLAAAAEMADRVEADEMAQDPAGFLSRLHRAAAANPQDRFLAGRLRKLEAGNH</sequence>
<feature type="transmembrane region" description="Helical" evidence="2">
    <location>
        <begin position="50"/>
        <end position="68"/>
    </location>
</feature>
<evidence type="ECO:0000256" key="2">
    <source>
        <dbReference type="SAM" id="Phobius"/>
    </source>
</evidence>
<keyword evidence="1" id="KW-0802">TPR repeat</keyword>
<reference evidence="3" key="1">
    <citation type="submission" date="2020-04" db="EMBL/GenBank/DDBJ databases">
        <authorList>
            <person name="Zhang T."/>
        </authorList>
    </citation>
    <scope>NUCLEOTIDE SEQUENCE</scope>
    <source>
        <strain evidence="3">HKST-UBA01</strain>
    </source>
</reference>
<keyword evidence="2" id="KW-1133">Transmembrane helix</keyword>
<dbReference type="EMBL" id="JAGQHR010000380">
    <property type="protein sequence ID" value="MCA9728425.1"/>
    <property type="molecule type" value="Genomic_DNA"/>
</dbReference>
<evidence type="ECO:0000313" key="4">
    <source>
        <dbReference type="Proteomes" id="UP000697710"/>
    </source>
</evidence>
<dbReference type="PANTHER" id="PTHR44809">
    <property type="match status" value="1"/>
</dbReference>
<name>A0A956RQ04_UNCEI</name>
<dbReference type="AlphaFoldDB" id="A0A956RQ04"/>
<dbReference type="SMART" id="SM00028">
    <property type="entry name" value="TPR"/>
    <property type="match status" value="3"/>
</dbReference>
<dbReference type="InterPro" id="IPR011990">
    <property type="entry name" value="TPR-like_helical_dom_sf"/>
</dbReference>
<dbReference type="InterPro" id="IPR052943">
    <property type="entry name" value="TMTC_O-mannosyl-trnsfr"/>
</dbReference>
<dbReference type="Gene3D" id="1.25.40.10">
    <property type="entry name" value="Tetratricopeptide repeat domain"/>
    <property type="match status" value="1"/>
</dbReference>
<comment type="caution">
    <text evidence="3">The sequence shown here is derived from an EMBL/GenBank/DDBJ whole genome shotgun (WGS) entry which is preliminary data.</text>
</comment>
<dbReference type="InterPro" id="IPR019734">
    <property type="entry name" value="TPR_rpt"/>
</dbReference>
<accession>A0A956RQ04</accession>
<feature type="transmembrane region" description="Helical" evidence="2">
    <location>
        <begin position="6"/>
        <end position="29"/>
    </location>
</feature>